<comment type="caution">
    <text evidence="3">The sequence shown here is derived from an EMBL/GenBank/DDBJ whole genome shotgun (WGS) entry which is preliminary data.</text>
</comment>
<feature type="repeat" description="PPR" evidence="2">
    <location>
        <begin position="95"/>
        <end position="129"/>
    </location>
</feature>
<dbReference type="NCBIfam" id="TIGR00756">
    <property type="entry name" value="PPR"/>
    <property type="match status" value="3"/>
</dbReference>
<dbReference type="AlphaFoldDB" id="A0A438EZW2"/>
<dbReference type="FunFam" id="1.25.40.10:FF:000344">
    <property type="entry name" value="Pentatricopeptide repeat-containing protein"/>
    <property type="match status" value="1"/>
</dbReference>
<sequence>MIKGYSISESPDEALTIYREMRQKGYAPDHFTFPFVLKACSLVNGYNSGQYVHNCIVKTGFEVDVHAATALLQMYAACGDMEAALKVFDDIPKWNVVAWTSLIAGCISNDRPSEAVRVYKDMELWSIAPNEITMVNVLVACARSRDINAGRWVHDRTGQMGLDPFQSNSNFNVILATAIVDMYAKCGSLKTARDLFNKMPHRNLVAWNSMIGAYNQYGQANEALGLFSDMRIGGFDPDKATFLCVIGACAHLGALVSGQALHAYVSKTNLTDDTAIGTALVDMYAKSGDAERAQQVFF</sequence>
<dbReference type="Pfam" id="PF13041">
    <property type="entry name" value="PPR_2"/>
    <property type="match status" value="2"/>
</dbReference>
<feature type="repeat" description="PPR" evidence="2">
    <location>
        <begin position="203"/>
        <end position="237"/>
    </location>
</feature>
<dbReference type="Gene3D" id="1.25.40.10">
    <property type="entry name" value="Tetratricopeptide repeat domain"/>
    <property type="match status" value="2"/>
</dbReference>
<dbReference type="Pfam" id="PF13812">
    <property type="entry name" value="PPR_3"/>
    <property type="match status" value="1"/>
</dbReference>
<accession>A0A438EZW2</accession>
<dbReference type="Proteomes" id="UP000288805">
    <property type="component" value="Unassembled WGS sequence"/>
</dbReference>
<dbReference type="FunFam" id="1.25.40.10:FF:000436">
    <property type="entry name" value="Pentatricopeptide repeat-containing protein At5g39350 family"/>
    <property type="match status" value="1"/>
</dbReference>
<evidence type="ECO:0000256" key="1">
    <source>
        <dbReference type="ARBA" id="ARBA00022737"/>
    </source>
</evidence>
<organism evidence="3 4">
    <name type="scientific">Vitis vinifera</name>
    <name type="common">Grape</name>
    <dbReference type="NCBI Taxonomy" id="29760"/>
    <lineage>
        <taxon>Eukaryota</taxon>
        <taxon>Viridiplantae</taxon>
        <taxon>Streptophyta</taxon>
        <taxon>Embryophyta</taxon>
        <taxon>Tracheophyta</taxon>
        <taxon>Spermatophyta</taxon>
        <taxon>Magnoliopsida</taxon>
        <taxon>eudicotyledons</taxon>
        <taxon>Gunneridae</taxon>
        <taxon>Pentapetalae</taxon>
        <taxon>rosids</taxon>
        <taxon>Vitales</taxon>
        <taxon>Vitaceae</taxon>
        <taxon>Viteae</taxon>
        <taxon>Vitis</taxon>
    </lineage>
</organism>
<dbReference type="GO" id="GO:0003723">
    <property type="term" value="F:RNA binding"/>
    <property type="evidence" value="ECO:0007669"/>
    <property type="project" value="InterPro"/>
</dbReference>
<gene>
    <name evidence="3" type="primary">PCMP-E82_1</name>
    <name evidence="3" type="ORF">CK203_100499</name>
</gene>
<dbReference type="PANTHER" id="PTHR24015">
    <property type="entry name" value="OS07G0578800 PROTEIN-RELATED"/>
    <property type="match status" value="1"/>
</dbReference>
<name>A0A438EZW2_VITVI</name>
<dbReference type="InterPro" id="IPR002885">
    <property type="entry name" value="PPR_rpt"/>
</dbReference>
<dbReference type="InterPro" id="IPR046960">
    <property type="entry name" value="PPR_At4g14850-like_plant"/>
</dbReference>
<dbReference type="PROSITE" id="PS51375">
    <property type="entry name" value="PPR"/>
    <property type="match status" value="3"/>
</dbReference>
<evidence type="ECO:0000313" key="4">
    <source>
        <dbReference type="Proteomes" id="UP000288805"/>
    </source>
</evidence>
<dbReference type="InterPro" id="IPR011990">
    <property type="entry name" value="TPR-like_helical_dom_sf"/>
</dbReference>
<evidence type="ECO:0000313" key="3">
    <source>
        <dbReference type="EMBL" id="RVW53290.1"/>
    </source>
</evidence>
<keyword evidence="1" id="KW-0677">Repeat</keyword>
<dbReference type="PANTHER" id="PTHR24015:SF1695">
    <property type="entry name" value="OS06G0185800 PROTEIN"/>
    <property type="match status" value="1"/>
</dbReference>
<feature type="repeat" description="PPR" evidence="2">
    <location>
        <begin position="1"/>
        <end position="28"/>
    </location>
</feature>
<proteinExistence type="predicted"/>
<dbReference type="Pfam" id="PF01535">
    <property type="entry name" value="PPR"/>
    <property type="match status" value="2"/>
</dbReference>
<reference evidence="3 4" key="1">
    <citation type="journal article" date="2018" name="PLoS Genet.">
        <title>Population sequencing reveals clonal diversity and ancestral inbreeding in the grapevine cultivar Chardonnay.</title>
        <authorList>
            <person name="Roach M.J."/>
            <person name="Johnson D.L."/>
            <person name="Bohlmann J."/>
            <person name="van Vuuren H.J."/>
            <person name="Jones S.J."/>
            <person name="Pretorius I.S."/>
            <person name="Schmidt S.A."/>
            <person name="Borneman A.R."/>
        </authorList>
    </citation>
    <scope>NUCLEOTIDE SEQUENCE [LARGE SCALE GENOMIC DNA]</scope>
    <source>
        <strain evidence="4">cv. Chardonnay</strain>
        <tissue evidence="3">Leaf</tissue>
    </source>
</reference>
<protein>
    <submittedName>
        <fullName evidence="3">Putative pentatricopeptide repeat-containing protein</fullName>
    </submittedName>
</protein>
<dbReference type="GO" id="GO:0009451">
    <property type="term" value="P:RNA modification"/>
    <property type="evidence" value="ECO:0007669"/>
    <property type="project" value="InterPro"/>
</dbReference>
<dbReference type="EMBL" id="QGNW01001151">
    <property type="protein sequence ID" value="RVW53290.1"/>
    <property type="molecule type" value="Genomic_DNA"/>
</dbReference>
<evidence type="ECO:0000256" key="2">
    <source>
        <dbReference type="PROSITE-ProRule" id="PRU00708"/>
    </source>
</evidence>